<proteinExistence type="predicted"/>
<name>A0A8S5RLV3_9VIRU</name>
<dbReference type="EMBL" id="BK059120">
    <property type="protein sequence ID" value="DAE32342.1"/>
    <property type="molecule type" value="Genomic_DNA"/>
</dbReference>
<protein>
    <submittedName>
        <fullName evidence="1">Uncharacterized protein</fullName>
    </submittedName>
</protein>
<evidence type="ECO:0000313" key="1">
    <source>
        <dbReference type="EMBL" id="DAE32342.1"/>
    </source>
</evidence>
<dbReference type="Pfam" id="PF25682">
    <property type="entry name" value="Phage_VG64"/>
    <property type="match status" value="1"/>
</dbReference>
<dbReference type="InterPro" id="IPR058243">
    <property type="entry name" value="Phage_VG64"/>
</dbReference>
<dbReference type="PROSITE" id="PS51257">
    <property type="entry name" value="PROKAR_LIPOPROTEIN"/>
    <property type="match status" value="1"/>
</dbReference>
<sequence length="135" mass="15053">MKLNMKKRMAVIAAIGCIGIGGIVTGCTEADKVSTNVSKEADNFNVLRRFAVINTRTDKVEFEIVGAFSLEDEDSKKVKLIVETADGSYKKHIVHMNRDSMYVIEDLGGAKVNKYKYEVNYIPESIVPFKVTESK</sequence>
<organism evidence="1">
    <name type="scientific">virus sp. ctviY17</name>
    <dbReference type="NCBI Taxonomy" id="2825828"/>
    <lineage>
        <taxon>Viruses</taxon>
    </lineage>
</organism>
<accession>A0A8S5RLV3</accession>
<reference evidence="1" key="1">
    <citation type="journal article" date="2021" name="Proc. Natl. Acad. Sci. U.S.A.">
        <title>A Catalog of Tens of Thousands of Viruses from Human Metagenomes Reveals Hidden Associations with Chronic Diseases.</title>
        <authorList>
            <person name="Tisza M.J."/>
            <person name="Buck C.B."/>
        </authorList>
    </citation>
    <scope>NUCLEOTIDE SEQUENCE</scope>
    <source>
        <strain evidence="1">CtviY17</strain>
    </source>
</reference>